<gene>
    <name evidence="2" type="ORF">ACFQDM_14795</name>
</gene>
<evidence type="ECO:0000256" key="1">
    <source>
        <dbReference type="SAM" id="SignalP"/>
    </source>
</evidence>
<reference evidence="3" key="1">
    <citation type="journal article" date="2019" name="Int. J. Syst. Evol. Microbiol.">
        <title>The Global Catalogue of Microorganisms (GCM) 10K type strain sequencing project: providing services to taxonomists for standard genome sequencing and annotation.</title>
        <authorList>
            <consortium name="The Broad Institute Genomics Platform"/>
            <consortium name="The Broad Institute Genome Sequencing Center for Infectious Disease"/>
            <person name="Wu L."/>
            <person name="Ma J."/>
        </authorList>
    </citation>
    <scope>NUCLEOTIDE SEQUENCE [LARGE SCALE GENOMIC DNA]</scope>
    <source>
        <strain evidence="3">CGMCC-1.15741</strain>
    </source>
</reference>
<name>A0ABW1SCQ1_9PROT</name>
<evidence type="ECO:0000313" key="3">
    <source>
        <dbReference type="Proteomes" id="UP001596303"/>
    </source>
</evidence>
<dbReference type="PROSITE" id="PS51257">
    <property type="entry name" value="PROKAR_LIPOPROTEIN"/>
    <property type="match status" value="1"/>
</dbReference>
<feature type="signal peptide" evidence="1">
    <location>
        <begin position="1"/>
        <end position="21"/>
    </location>
</feature>
<keyword evidence="1" id="KW-0732">Signal</keyword>
<comment type="caution">
    <text evidence="2">The sequence shown here is derived from an EMBL/GenBank/DDBJ whole genome shotgun (WGS) entry which is preliminary data.</text>
</comment>
<evidence type="ECO:0008006" key="4">
    <source>
        <dbReference type="Google" id="ProtNLM"/>
    </source>
</evidence>
<organism evidence="2 3">
    <name type="scientific">Ponticaulis profundi</name>
    <dbReference type="NCBI Taxonomy" id="2665222"/>
    <lineage>
        <taxon>Bacteria</taxon>
        <taxon>Pseudomonadati</taxon>
        <taxon>Pseudomonadota</taxon>
        <taxon>Alphaproteobacteria</taxon>
        <taxon>Hyphomonadales</taxon>
        <taxon>Hyphomonadaceae</taxon>
        <taxon>Ponticaulis</taxon>
    </lineage>
</organism>
<evidence type="ECO:0000313" key="2">
    <source>
        <dbReference type="EMBL" id="MFC6199352.1"/>
    </source>
</evidence>
<dbReference type="EMBL" id="JBHSSW010000028">
    <property type="protein sequence ID" value="MFC6199352.1"/>
    <property type="molecule type" value="Genomic_DNA"/>
</dbReference>
<feature type="chain" id="PRO_5046439485" description="Lipoprotein" evidence="1">
    <location>
        <begin position="22"/>
        <end position="267"/>
    </location>
</feature>
<protein>
    <recommendedName>
        <fullName evidence="4">Lipoprotein</fullName>
    </recommendedName>
</protein>
<proteinExistence type="predicted"/>
<sequence>MARRSLSVLALSLPLLIGACAHSVQSSSGADYLARYDMRNGTVAKASEAAKTDLSGKESDLERDIREIASVNPSLYFPARIGIARVERGSLTSIPADEGAAWTESAERLGTGYGEFVPISPLIAEMVSEPVTTGTSSRAAQLVANIRRGAARQHLDYVLVYEVNSIQRDKANALALADLTIIGMFVVPSRTIDAQAQASGLLLDVRNGYPYATLSAVGDKTGVSRAISESSSKREHGQKAKAEAVENLTLEFEAALKELAKRAAEAG</sequence>
<accession>A0ABW1SCQ1</accession>
<dbReference type="Proteomes" id="UP001596303">
    <property type="component" value="Unassembled WGS sequence"/>
</dbReference>
<dbReference type="RefSeq" id="WP_377380335.1">
    <property type="nucleotide sequence ID" value="NZ_JBHSSW010000028.1"/>
</dbReference>
<keyword evidence="3" id="KW-1185">Reference proteome</keyword>